<accession>A0A1T2KUC2</accession>
<dbReference type="Proteomes" id="UP000190896">
    <property type="component" value="Unassembled WGS sequence"/>
</dbReference>
<comment type="similarity">
    <text evidence="2">Belongs to the LemA family.</text>
</comment>
<evidence type="ECO:0000256" key="5">
    <source>
        <dbReference type="ARBA" id="ARBA00023136"/>
    </source>
</evidence>
<reference evidence="6 7" key="1">
    <citation type="submission" date="2016-11" db="EMBL/GenBank/DDBJ databases">
        <title>Mixed transmission modes and dynamic genome evolution in an obligate animal-bacterial symbiosis.</title>
        <authorList>
            <person name="Russell S.L."/>
            <person name="Corbett-Detig R.B."/>
            <person name="Cavanaugh C.M."/>
        </authorList>
    </citation>
    <scope>NUCLEOTIDE SEQUENCE [LARGE SCALE GENOMIC DNA]</scope>
    <source>
        <strain evidence="6">Se-Cadez</strain>
    </source>
</reference>
<dbReference type="EMBL" id="MPRJ01000038">
    <property type="protein sequence ID" value="OOZ36457.1"/>
    <property type="molecule type" value="Genomic_DNA"/>
</dbReference>
<proteinExistence type="inferred from homology"/>
<name>A0A1T2KUC2_9GAMM</name>
<dbReference type="Gene3D" id="1.20.1440.20">
    <property type="entry name" value="LemA-like domain"/>
    <property type="match status" value="1"/>
</dbReference>
<evidence type="ECO:0000313" key="6">
    <source>
        <dbReference type="EMBL" id="OOZ36457.1"/>
    </source>
</evidence>
<dbReference type="PANTHER" id="PTHR34478">
    <property type="entry name" value="PROTEIN LEMA"/>
    <property type="match status" value="1"/>
</dbReference>
<sequence length="180" mass="20926">MEILLILLLLPLIWAVVIYNNLIRDKNRVLQAWSDIDVQLKRRHDLIPKLVTAVNVYAQYERTTLNEITALRTRADGLQQPVEKAHVESELGGRVKQLIAVTEAYPDLKASDQYLDLLRQLSDVENHIQYARRYYNGSVRNLNVRIDSFPDLLIARLFNFIPAEFFELESVLETDPPEIR</sequence>
<keyword evidence="4" id="KW-1133">Transmembrane helix</keyword>
<organism evidence="6 7">
    <name type="scientific">Solemya velesiana gill symbiont</name>
    <dbReference type="NCBI Taxonomy" id="1918948"/>
    <lineage>
        <taxon>Bacteria</taxon>
        <taxon>Pseudomonadati</taxon>
        <taxon>Pseudomonadota</taxon>
        <taxon>Gammaproteobacteria</taxon>
        <taxon>sulfur-oxidizing symbionts</taxon>
    </lineage>
</organism>
<comment type="caution">
    <text evidence="6">The sequence shown here is derived from an EMBL/GenBank/DDBJ whole genome shotgun (WGS) entry which is preliminary data.</text>
</comment>
<evidence type="ECO:0000256" key="2">
    <source>
        <dbReference type="ARBA" id="ARBA00008854"/>
    </source>
</evidence>
<dbReference type="SUPFAM" id="SSF140478">
    <property type="entry name" value="LemA-like"/>
    <property type="match status" value="1"/>
</dbReference>
<dbReference type="GO" id="GO:0016020">
    <property type="term" value="C:membrane"/>
    <property type="evidence" value="ECO:0007669"/>
    <property type="project" value="UniProtKB-SubCell"/>
</dbReference>
<evidence type="ECO:0000313" key="7">
    <source>
        <dbReference type="Proteomes" id="UP000190896"/>
    </source>
</evidence>
<gene>
    <name evidence="6" type="ORF">BOW51_07005</name>
</gene>
<comment type="subcellular location">
    <subcellularLocation>
        <location evidence="1">Membrane</location>
        <topology evidence="1">Single-pass membrane protein</topology>
    </subcellularLocation>
</comment>
<evidence type="ECO:0000256" key="4">
    <source>
        <dbReference type="ARBA" id="ARBA00022989"/>
    </source>
</evidence>
<evidence type="ECO:0000256" key="1">
    <source>
        <dbReference type="ARBA" id="ARBA00004167"/>
    </source>
</evidence>
<dbReference type="InterPro" id="IPR007156">
    <property type="entry name" value="MamQ_LemA"/>
</dbReference>
<dbReference type="Pfam" id="PF04011">
    <property type="entry name" value="LemA"/>
    <property type="match status" value="1"/>
</dbReference>
<dbReference type="AlphaFoldDB" id="A0A1T2KUC2"/>
<keyword evidence="5" id="KW-0472">Membrane</keyword>
<dbReference type="OrthoDB" id="9804152at2"/>
<keyword evidence="3" id="KW-0812">Transmembrane</keyword>
<dbReference type="RefSeq" id="WP_078487108.1">
    <property type="nucleotide sequence ID" value="NZ_MPRJ01000038.1"/>
</dbReference>
<protein>
    <recommendedName>
        <fullName evidence="8">LemA family protein</fullName>
    </recommendedName>
</protein>
<dbReference type="InterPro" id="IPR023353">
    <property type="entry name" value="LemA-like_dom_sf"/>
</dbReference>
<evidence type="ECO:0008006" key="8">
    <source>
        <dbReference type="Google" id="ProtNLM"/>
    </source>
</evidence>
<keyword evidence="7" id="KW-1185">Reference proteome</keyword>
<evidence type="ECO:0000256" key="3">
    <source>
        <dbReference type="ARBA" id="ARBA00022692"/>
    </source>
</evidence>
<dbReference type="PANTHER" id="PTHR34478:SF2">
    <property type="entry name" value="MEMBRANE PROTEIN"/>
    <property type="match status" value="1"/>
</dbReference>